<dbReference type="EMBL" id="KN838634">
    <property type="protein sequence ID" value="KIK00032.1"/>
    <property type="molecule type" value="Genomic_DNA"/>
</dbReference>
<accession>A0A0C9XQU4</accession>
<organism evidence="1 2">
    <name type="scientific">Laccaria amethystina LaAM-08-1</name>
    <dbReference type="NCBI Taxonomy" id="1095629"/>
    <lineage>
        <taxon>Eukaryota</taxon>
        <taxon>Fungi</taxon>
        <taxon>Dikarya</taxon>
        <taxon>Basidiomycota</taxon>
        <taxon>Agaricomycotina</taxon>
        <taxon>Agaricomycetes</taxon>
        <taxon>Agaricomycetidae</taxon>
        <taxon>Agaricales</taxon>
        <taxon>Agaricineae</taxon>
        <taxon>Hydnangiaceae</taxon>
        <taxon>Laccaria</taxon>
    </lineage>
</organism>
<sequence length="81" mass="9368">MRLELTPRSEGVPVVCCIVPQRSRRYRSVLINVISDFRENFRSTICRPREDLFKMTQPPRVLPARREEIGAAGEPLTLQKS</sequence>
<dbReference type="HOGENOM" id="CLU_2574256_0_0_1"/>
<dbReference type="AlphaFoldDB" id="A0A0C9XQU4"/>
<proteinExistence type="predicted"/>
<reference evidence="1 2" key="1">
    <citation type="submission" date="2014-04" db="EMBL/GenBank/DDBJ databases">
        <authorList>
            <consortium name="DOE Joint Genome Institute"/>
            <person name="Kuo A."/>
            <person name="Kohler A."/>
            <person name="Nagy L.G."/>
            <person name="Floudas D."/>
            <person name="Copeland A."/>
            <person name="Barry K.W."/>
            <person name="Cichocki N."/>
            <person name="Veneault-Fourrey C."/>
            <person name="LaButti K."/>
            <person name="Lindquist E.A."/>
            <person name="Lipzen A."/>
            <person name="Lundell T."/>
            <person name="Morin E."/>
            <person name="Murat C."/>
            <person name="Sun H."/>
            <person name="Tunlid A."/>
            <person name="Henrissat B."/>
            <person name="Grigoriev I.V."/>
            <person name="Hibbett D.S."/>
            <person name="Martin F."/>
            <person name="Nordberg H.P."/>
            <person name="Cantor M.N."/>
            <person name="Hua S.X."/>
        </authorList>
    </citation>
    <scope>NUCLEOTIDE SEQUENCE [LARGE SCALE GENOMIC DNA]</scope>
    <source>
        <strain evidence="1 2">LaAM-08-1</strain>
    </source>
</reference>
<keyword evidence="2" id="KW-1185">Reference proteome</keyword>
<dbReference type="Proteomes" id="UP000054477">
    <property type="component" value="Unassembled WGS sequence"/>
</dbReference>
<protein>
    <submittedName>
        <fullName evidence="1">Uncharacterized protein</fullName>
    </submittedName>
</protein>
<evidence type="ECO:0000313" key="1">
    <source>
        <dbReference type="EMBL" id="KIK00032.1"/>
    </source>
</evidence>
<name>A0A0C9XQU4_9AGAR</name>
<reference evidence="2" key="2">
    <citation type="submission" date="2015-01" db="EMBL/GenBank/DDBJ databases">
        <title>Evolutionary Origins and Diversification of the Mycorrhizal Mutualists.</title>
        <authorList>
            <consortium name="DOE Joint Genome Institute"/>
            <consortium name="Mycorrhizal Genomics Consortium"/>
            <person name="Kohler A."/>
            <person name="Kuo A."/>
            <person name="Nagy L.G."/>
            <person name="Floudas D."/>
            <person name="Copeland A."/>
            <person name="Barry K.W."/>
            <person name="Cichocki N."/>
            <person name="Veneault-Fourrey C."/>
            <person name="LaButti K."/>
            <person name="Lindquist E.A."/>
            <person name="Lipzen A."/>
            <person name="Lundell T."/>
            <person name="Morin E."/>
            <person name="Murat C."/>
            <person name="Riley R."/>
            <person name="Ohm R."/>
            <person name="Sun H."/>
            <person name="Tunlid A."/>
            <person name="Henrissat B."/>
            <person name="Grigoriev I.V."/>
            <person name="Hibbett D.S."/>
            <person name="Martin F."/>
        </authorList>
    </citation>
    <scope>NUCLEOTIDE SEQUENCE [LARGE SCALE GENOMIC DNA]</scope>
    <source>
        <strain evidence="2">LaAM-08-1</strain>
    </source>
</reference>
<gene>
    <name evidence="1" type="ORF">K443DRAFT_620316</name>
</gene>
<evidence type="ECO:0000313" key="2">
    <source>
        <dbReference type="Proteomes" id="UP000054477"/>
    </source>
</evidence>